<dbReference type="PANTHER" id="PTHR13056:SF0">
    <property type="entry name" value="VACUOLAR FUSION PROTEIN CCZ1 HOMOLOG-RELATED"/>
    <property type="match status" value="1"/>
</dbReference>
<organism evidence="5 6">
    <name type="scientific">Ceratopteris richardii</name>
    <name type="common">Triangle waterfern</name>
    <dbReference type="NCBI Taxonomy" id="49495"/>
    <lineage>
        <taxon>Eukaryota</taxon>
        <taxon>Viridiplantae</taxon>
        <taxon>Streptophyta</taxon>
        <taxon>Embryophyta</taxon>
        <taxon>Tracheophyta</taxon>
        <taxon>Polypodiopsida</taxon>
        <taxon>Polypodiidae</taxon>
        <taxon>Polypodiales</taxon>
        <taxon>Pteridineae</taxon>
        <taxon>Pteridaceae</taxon>
        <taxon>Parkerioideae</taxon>
        <taxon>Ceratopteris</taxon>
    </lineage>
</organism>
<feature type="region of interest" description="Disordered" evidence="2">
    <location>
        <begin position="263"/>
        <end position="288"/>
    </location>
</feature>
<evidence type="ECO:0000256" key="2">
    <source>
        <dbReference type="SAM" id="MobiDB-lite"/>
    </source>
</evidence>
<gene>
    <name evidence="5" type="ORF">KP509_19G053500</name>
</gene>
<reference evidence="5" key="1">
    <citation type="submission" date="2021-08" db="EMBL/GenBank/DDBJ databases">
        <title>WGS assembly of Ceratopteris richardii.</title>
        <authorList>
            <person name="Marchant D.B."/>
            <person name="Chen G."/>
            <person name="Jenkins J."/>
            <person name="Shu S."/>
            <person name="Leebens-Mack J."/>
            <person name="Grimwood J."/>
            <person name="Schmutz J."/>
            <person name="Soltis P."/>
            <person name="Soltis D."/>
            <person name="Chen Z.-H."/>
        </authorList>
    </citation>
    <scope>NUCLEOTIDE SEQUENCE</scope>
    <source>
        <strain evidence="5">Whitten #5841</strain>
        <tissue evidence="5">Leaf</tissue>
    </source>
</reference>
<evidence type="ECO:0008006" key="7">
    <source>
        <dbReference type="Google" id="ProtNLM"/>
    </source>
</evidence>
<accession>A0A8T2SPL6</accession>
<evidence type="ECO:0000259" key="3">
    <source>
        <dbReference type="Pfam" id="PF19031"/>
    </source>
</evidence>
<protein>
    <recommendedName>
        <fullName evidence="7">CCZ1/INTU/HSP4 first Longin domain-containing protein</fullName>
    </recommendedName>
</protein>
<dbReference type="GO" id="GO:0016192">
    <property type="term" value="P:vesicle-mediated transport"/>
    <property type="evidence" value="ECO:0007669"/>
    <property type="project" value="InterPro"/>
</dbReference>
<dbReference type="InterPro" id="IPR043987">
    <property type="entry name" value="CCZ1/INTU/HSP4_longin_1"/>
</dbReference>
<comment type="caution">
    <text evidence="5">The sequence shown here is derived from an EMBL/GenBank/DDBJ whole genome shotgun (WGS) entry which is preliminary data.</text>
</comment>
<dbReference type="Pfam" id="PF19031">
    <property type="entry name" value="Intu_longin_1"/>
    <property type="match status" value="1"/>
</dbReference>
<sequence>MSELDTSVQLCIFDTSRGQSDGQELDKILFFYPSESPFSAQLSLIGLGEGIITFTKMFSPNAPCDIIDTEKRSHVFFQPEPDIWMILVIEKRKESGELGRTRALQAILMEAHGLFTLFYGSIRALLLNSPSGDVARSCLQAFLPDYISDVMTVKRLSMLSSHSGLQERGTIQMMALDRSTALEVQSVVDLLQSWFGSGRIHHTLLLFQDLLVSTTLPPEDAAHLYTYARMRLIPAAISTSSGGHSLKKVLSRANSSSVHLKASASDITAAGQRPSPADSSNHHSQFFTPRPLQHDKWWRDNDGFLVTDAWGVDAQGMSAITPTVWLQQSSQERMKLVAYQHKQLTVVMLISVMHLAPNADGSHVLRNQVLEKASNKLNALEDRLSKEWGGINANHVPGYRYLYVDYDSRVSKASPAGKIATLTKDSLLSLDKVRSEIDIAKGRCDGSGEAQPYELETCVRTRSNAWVVVRIRGNHELYLVLERASETLLLTAEATEKFSRRHCDGIFASD</sequence>
<feature type="compositionally biased region" description="Polar residues" evidence="2">
    <location>
        <begin position="277"/>
        <end position="287"/>
    </location>
</feature>
<dbReference type="AlphaFoldDB" id="A0A8T2SPL6"/>
<evidence type="ECO:0000313" key="5">
    <source>
        <dbReference type="EMBL" id="KAH7352598.1"/>
    </source>
</evidence>
<comment type="similarity">
    <text evidence="1">Belongs to the CCZ1 family.</text>
</comment>
<feature type="domain" description="CCZ1/INTU/HSP4 first Longin" evidence="3">
    <location>
        <begin position="11"/>
        <end position="120"/>
    </location>
</feature>
<dbReference type="OrthoDB" id="240546at2759"/>
<keyword evidence="6" id="KW-1185">Reference proteome</keyword>
<dbReference type="Pfam" id="PF19032">
    <property type="entry name" value="Intu_longin_2"/>
    <property type="match status" value="1"/>
</dbReference>
<dbReference type="Proteomes" id="UP000825935">
    <property type="component" value="Chromosome 19"/>
</dbReference>
<evidence type="ECO:0000313" key="6">
    <source>
        <dbReference type="Proteomes" id="UP000825935"/>
    </source>
</evidence>
<dbReference type="InterPro" id="IPR013176">
    <property type="entry name" value="Ccz1"/>
</dbReference>
<dbReference type="PANTHER" id="PTHR13056">
    <property type="entry name" value="VACUOLAR FUSION PROTEIN CCZ1 HOMOLOG-RELATED"/>
    <property type="match status" value="1"/>
</dbReference>
<dbReference type="OMA" id="DCQALHT"/>
<proteinExistence type="inferred from homology"/>
<dbReference type="EMBL" id="CM035424">
    <property type="protein sequence ID" value="KAH7352598.1"/>
    <property type="molecule type" value="Genomic_DNA"/>
</dbReference>
<dbReference type="InterPro" id="IPR043988">
    <property type="entry name" value="CCZ1/INTU_longin_2"/>
</dbReference>
<evidence type="ECO:0000259" key="4">
    <source>
        <dbReference type="Pfam" id="PF19032"/>
    </source>
</evidence>
<dbReference type="GO" id="GO:0035658">
    <property type="term" value="C:Mon1-Ccz1 complex"/>
    <property type="evidence" value="ECO:0007669"/>
    <property type="project" value="InterPro"/>
</dbReference>
<name>A0A8T2SPL6_CERRI</name>
<evidence type="ECO:0000256" key="1">
    <source>
        <dbReference type="ARBA" id="ARBA00005352"/>
    </source>
</evidence>
<feature type="domain" description="CCZ1/INTU second Longin" evidence="4">
    <location>
        <begin position="200"/>
        <end position="367"/>
    </location>
</feature>